<evidence type="ECO:0000256" key="6">
    <source>
        <dbReference type="ARBA" id="ARBA00023136"/>
    </source>
</evidence>
<feature type="transmembrane region" description="Helical" evidence="7">
    <location>
        <begin position="289"/>
        <end position="310"/>
    </location>
</feature>
<dbReference type="InterPro" id="IPR003594">
    <property type="entry name" value="HATPase_dom"/>
</dbReference>
<keyword evidence="7" id="KW-1133">Transmembrane helix</keyword>
<dbReference type="Pfam" id="PF00672">
    <property type="entry name" value="HAMP"/>
    <property type="match status" value="1"/>
</dbReference>
<evidence type="ECO:0000256" key="5">
    <source>
        <dbReference type="ARBA" id="ARBA00022777"/>
    </source>
</evidence>
<dbReference type="Proteomes" id="UP001589776">
    <property type="component" value="Unassembled WGS sequence"/>
</dbReference>
<dbReference type="Pfam" id="PF02518">
    <property type="entry name" value="HATPase_c"/>
    <property type="match status" value="1"/>
</dbReference>
<keyword evidence="6 7" id="KW-0472">Membrane</keyword>
<evidence type="ECO:0000256" key="2">
    <source>
        <dbReference type="ARBA" id="ARBA00022475"/>
    </source>
</evidence>
<evidence type="ECO:0000256" key="4">
    <source>
        <dbReference type="ARBA" id="ARBA00022679"/>
    </source>
</evidence>
<dbReference type="Gene3D" id="3.30.565.10">
    <property type="entry name" value="Histidine kinase-like ATPase, C-terminal domain"/>
    <property type="match status" value="1"/>
</dbReference>
<dbReference type="SMART" id="SM00304">
    <property type="entry name" value="HAMP"/>
    <property type="match status" value="1"/>
</dbReference>
<dbReference type="InterPro" id="IPR010559">
    <property type="entry name" value="Sig_transdc_His_kin_internal"/>
</dbReference>
<sequence>MNLVTKVMLLIFALMTPIIALYMYSNQTSINVVEDQINIANQNRLSHFLGSIEETMEQVSVYANIVTKDPDFTELAANAAVVSGYDYSAMVDSVERKLGLFSLSTSWMNRISVYFPAMKLGLSSQGSIPYDETYLSTGITTNWTLRNVTVSGIPKRAFTRHFVGPSSGVTDLGKTSIIVEVDLMEDNIVSLLNRFKTQGNNDPFLFRAGEGGGSGTYLLNASSDEAMVKELLRSVDVGTDGGVGKRKLIELAGKEYLVYALTSKKLGWTLVDYVPLEDILEPVTRYKNLFTATSVLLLLGGAICAFFLYIQVQVPIRLLTQSIHQVKKGQFSTRIVERANNEFRKLILQFNDMAAQIQHLVEKVYLEEIRSKEAVMKQLQSQINPHFLYNSLAFIVSMARLGRTEPIVSMGHSLADYYRYTTRNDEMVTTLEEEVKFVSAYVDIMNYQLGKIAYTADIAPSMRRLPIPRLLIQPVVENAIVHGLEPKPGGGSIRLEAVEETVCFRIIVTDEGVGMPEEALLRLRGQLAEPEKGDAVARSYGLWNVHERLRYFFGNDASLSVDNVASGGFRVVLIWSKEQGLREGQARLRADGGDV</sequence>
<dbReference type="EMBL" id="JBHLWN010000121">
    <property type="protein sequence ID" value="MFC0216428.1"/>
    <property type="molecule type" value="Genomic_DNA"/>
</dbReference>
<evidence type="ECO:0000259" key="8">
    <source>
        <dbReference type="PROSITE" id="PS50885"/>
    </source>
</evidence>
<accession>A0ABV6DUU2</accession>
<dbReference type="PANTHER" id="PTHR34220:SF7">
    <property type="entry name" value="SENSOR HISTIDINE KINASE YPDA"/>
    <property type="match status" value="1"/>
</dbReference>
<dbReference type="GO" id="GO:0004673">
    <property type="term" value="F:protein histidine kinase activity"/>
    <property type="evidence" value="ECO:0007669"/>
    <property type="project" value="UniProtKB-EC"/>
</dbReference>
<feature type="transmembrane region" description="Helical" evidence="7">
    <location>
        <begin position="7"/>
        <end position="24"/>
    </location>
</feature>
<dbReference type="InterPro" id="IPR003660">
    <property type="entry name" value="HAMP_dom"/>
</dbReference>
<dbReference type="Pfam" id="PF06580">
    <property type="entry name" value="His_kinase"/>
    <property type="match status" value="1"/>
</dbReference>
<organism evidence="9 10">
    <name type="scientific">Paenibacillus chartarius</name>
    <dbReference type="NCBI Taxonomy" id="747481"/>
    <lineage>
        <taxon>Bacteria</taxon>
        <taxon>Bacillati</taxon>
        <taxon>Bacillota</taxon>
        <taxon>Bacilli</taxon>
        <taxon>Bacillales</taxon>
        <taxon>Paenibacillaceae</taxon>
        <taxon>Paenibacillus</taxon>
    </lineage>
</organism>
<protein>
    <submittedName>
        <fullName evidence="9">Sensor histidine kinase</fullName>
        <ecNumber evidence="9">2.7.13.3</ecNumber>
    </submittedName>
</protein>
<evidence type="ECO:0000256" key="7">
    <source>
        <dbReference type="SAM" id="Phobius"/>
    </source>
</evidence>
<dbReference type="SUPFAM" id="SSF158472">
    <property type="entry name" value="HAMP domain-like"/>
    <property type="match status" value="1"/>
</dbReference>
<dbReference type="SUPFAM" id="SSF55874">
    <property type="entry name" value="ATPase domain of HSP90 chaperone/DNA topoisomerase II/histidine kinase"/>
    <property type="match status" value="1"/>
</dbReference>
<comment type="caution">
    <text evidence="9">The sequence shown here is derived from an EMBL/GenBank/DDBJ whole genome shotgun (WGS) entry which is preliminary data.</text>
</comment>
<dbReference type="CDD" id="cd06225">
    <property type="entry name" value="HAMP"/>
    <property type="match status" value="1"/>
</dbReference>
<name>A0ABV6DUU2_9BACL</name>
<evidence type="ECO:0000313" key="9">
    <source>
        <dbReference type="EMBL" id="MFC0216428.1"/>
    </source>
</evidence>
<dbReference type="PANTHER" id="PTHR34220">
    <property type="entry name" value="SENSOR HISTIDINE KINASE YPDA"/>
    <property type="match status" value="1"/>
</dbReference>
<keyword evidence="3" id="KW-0597">Phosphoprotein</keyword>
<dbReference type="InterPro" id="IPR036890">
    <property type="entry name" value="HATPase_C_sf"/>
</dbReference>
<keyword evidence="4 9" id="KW-0808">Transferase</keyword>
<gene>
    <name evidence="9" type="ORF">ACFFK0_28945</name>
</gene>
<dbReference type="Gene3D" id="6.10.340.10">
    <property type="match status" value="1"/>
</dbReference>
<dbReference type="PROSITE" id="PS50885">
    <property type="entry name" value="HAMP"/>
    <property type="match status" value="1"/>
</dbReference>
<keyword evidence="10" id="KW-1185">Reference proteome</keyword>
<keyword evidence="2" id="KW-1003">Cell membrane</keyword>
<dbReference type="InterPro" id="IPR050640">
    <property type="entry name" value="Bact_2-comp_sensor_kinase"/>
</dbReference>
<evidence type="ECO:0000313" key="10">
    <source>
        <dbReference type="Proteomes" id="UP001589776"/>
    </source>
</evidence>
<reference evidence="9 10" key="1">
    <citation type="submission" date="2024-09" db="EMBL/GenBank/DDBJ databases">
        <authorList>
            <person name="Sun Q."/>
            <person name="Mori K."/>
        </authorList>
    </citation>
    <scope>NUCLEOTIDE SEQUENCE [LARGE SCALE GENOMIC DNA]</scope>
    <source>
        <strain evidence="9 10">CCM 7759</strain>
    </source>
</reference>
<proteinExistence type="predicted"/>
<keyword evidence="7" id="KW-0812">Transmembrane</keyword>
<keyword evidence="5 9" id="KW-0418">Kinase</keyword>
<evidence type="ECO:0000256" key="1">
    <source>
        <dbReference type="ARBA" id="ARBA00004651"/>
    </source>
</evidence>
<feature type="domain" description="HAMP" evidence="8">
    <location>
        <begin position="310"/>
        <end position="362"/>
    </location>
</feature>
<evidence type="ECO:0000256" key="3">
    <source>
        <dbReference type="ARBA" id="ARBA00022553"/>
    </source>
</evidence>
<dbReference type="RefSeq" id="WP_377474605.1">
    <property type="nucleotide sequence ID" value="NZ_JBHLWN010000121.1"/>
</dbReference>
<comment type="subcellular location">
    <subcellularLocation>
        <location evidence="1">Cell membrane</location>
        <topology evidence="1">Multi-pass membrane protein</topology>
    </subcellularLocation>
</comment>
<dbReference type="EC" id="2.7.13.3" evidence="9"/>